<feature type="domain" description="DUF6594" evidence="2">
    <location>
        <begin position="4"/>
        <end position="277"/>
    </location>
</feature>
<dbReference type="RefSeq" id="XP_026599929.1">
    <property type="nucleotide sequence ID" value="XM_026751581.1"/>
</dbReference>
<evidence type="ECO:0000256" key="1">
    <source>
        <dbReference type="SAM" id="Phobius"/>
    </source>
</evidence>
<dbReference type="AlphaFoldDB" id="A0A3D8QVH2"/>
<keyword evidence="1" id="KW-0472">Membrane</keyword>
<evidence type="ECO:0000313" key="3">
    <source>
        <dbReference type="EMBL" id="RDW65826.1"/>
    </source>
</evidence>
<dbReference type="STRING" id="1810919.A0A3D8QVH2"/>
<dbReference type="PANTHER" id="PTHR34502:SF5">
    <property type="entry name" value="DUF6594 DOMAIN-CONTAINING PROTEIN"/>
    <property type="match status" value="1"/>
</dbReference>
<reference evidence="3 4" key="1">
    <citation type="journal article" date="2018" name="IMA Fungus">
        <title>IMA Genome-F 9: Draft genome sequence of Annulohypoxylon stygium, Aspergillus mulundensis, Berkeleyomyces basicola (syn. Thielaviopsis basicola), Ceratocystis smalleyi, two Cercospora beticola strains, Coleophoma cylindrospora, Fusarium fracticaudum, Phialophora cf. hyalina, and Morchella septimelata.</title>
        <authorList>
            <person name="Wingfield B.D."/>
            <person name="Bills G.F."/>
            <person name="Dong Y."/>
            <person name="Huang W."/>
            <person name="Nel W.J."/>
            <person name="Swalarsk-Parry B.S."/>
            <person name="Vaghefi N."/>
            <person name="Wilken P.M."/>
            <person name="An Z."/>
            <person name="de Beer Z.W."/>
            <person name="De Vos L."/>
            <person name="Chen L."/>
            <person name="Duong T.A."/>
            <person name="Gao Y."/>
            <person name="Hammerbacher A."/>
            <person name="Kikkert J.R."/>
            <person name="Li Y."/>
            <person name="Li H."/>
            <person name="Li K."/>
            <person name="Li Q."/>
            <person name="Liu X."/>
            <person name="Ma X."/>
            <person name="Naidoo K."/>
            <person name="Pethybridge S.J."/>
            <person name="Sun J."/>
            <person name="Steenkamp E.T."/>
            <person name="van der Nest M.A."/>
            <person name="van Wyk S."/>
            <person name="Wingfield M.J."/>
            <person name="Xiong C."/>
            <person name="Yue Q."/>
            <person name="Zhang X."/>
        </authorList>
    </citation>
    <scope>NUCLEOTIDE SEQUENCE [LARGE SCALE GENOMIC DNA]</scope>
    <source>
        <strain evidence="3 4">DSM 5745</strain>
    </source>
</reference>
<dbReference type="InterPro" id="IPR046529">
    <property type="entry name" value="DUF6594"/>
</dbReference>
<keyword evidence="1" id="KW-0812">Transmembrane</keyword>
<accession>A0A3D8QVH2</accession>
<keyword evidence="1" id="KW-1133">Transmembrane helix</keyword>
<evidence type="ECO:0000259" key="2">
    <source>
        <dbReference type="Pfam" id="PF20237"/>
    </source>
</evidence>
<feature type="transmembrane region" description="Helical" evidence="1">
    <location>
        <begin position="265"/>
        <end position="283"/>
    </location>
</feature>
<dbReference type="PANTHER" id="PTHR34502">
    <property type="entry name" value="DUF6594 DOMAIN-CONTAINING PROTEIN-RELATED"/>
    <property type="match status" value="1"/>
</dbReference>
<dbReference type="GeneID" id="38119935"/>
<keyword evidence="4" id="KW-1185">Reference proteome</keyword>
<feature type="transmembrane region" description="Helical" evidence="1">
    <location>
        <begin position="237"/>
        <end position="258"/>
    </location>
</feature>
<dbReference type="Pfam" id="PF20237">
    <property type="entry name" value="DUF6594"/>
    <property type="match status" value="1"/>
</dbReference>
<comment type="caution">
    <text evidence="3">The sequence shown here is derived from an EMBL/GenBank/DDBJ whole genome shotgun (WGS) entry which is preliminary data.</text>
</comment>
<protein>
    <recommendedName>
        <fullName evidence="2">DUF6594 domain-containing protein</fullName>
    </recommendedName>
</protein>
<dbReference type="Proteomes" id="UP000256690">
    <property type="component" value="Unassembled WGS sequence"/>
</dbReference>
<dbReference type="EMBL" id="PVWQ01000013">
    <property type="protein sequence ID" value="RDW65826.1"/>
    <property type="molecule type" value="Genomic_DNA"/>
</dbReference>
<proteinExistence type="predicted"/>
<name>A0A3D8QVH2_9EURO</name>
<gene>
    <name evidence="3" type="ORF">DSM5745_09565</name>
</gene>
<organism evidence="3 4">
    <name type="scientific">Aspergillus mulundensis</name>
    <dbReference type="NCBI Taxonomy" id="1810919"/>
    <lineage>
        <taxon>Eukaryota</taxon>
        <taxon>Fungi</taxon>
        <taxon>Dikarya</taxon>
        <taxon>Ascomycota</taxon>
        <taxon>Pezizomycotina</taxon>
        <taxon>Eurotiomycetes</taxon>
        <taxon>Eurotiomycetidae</taxon>
        <taxon>Eurotiales</taxon>
        <taxon>Aspergillaceae</taxon>
        <taxon>Aspergillus</taxon>
        <taxon>Aspergillus subgen. Nidulantes</taxon>
    </lineage>
</organism>
<dbReference type="OrthoDB" id="3533814at2759"/>
<evidence type="ECO:0000313" key="4">
    <source>
        <dbReference type="Proteomes" id="UP000256690"/>
    </source>
</evidence>
<sequence>MEGYDKLAALMTGDKGLSIFRSFKRLNAKNLLYLQAEIAIKEKELIEIAKEDRESKDADREKYSSSVRFMKGFVEDQPSEQWEKWLQVRELLEKYNTAIAQQAQLLRYKPPHRRDLKIFRQWLSDNSVWSTPAECQQWFGGPDGENARDLVTLSGRYDNVDSLTRWVFRAFVPFWHKHVLGFYYWLVGSKKTGDIEMGTVYYNDEKIVRFTRVTSTITSSVIPATSMLALYLIENMILRLIIIIVYNIGFSIIIGLLAKARRVEVFAASTAFAAVQVAFITNFPRD</sequence>